<dbReference type="GO" id="GO:0045721">
    <property type="term" value="P:negative regulation of gluconeogenesis"/>
    <property type="evidence" value="ECO:0007669"/>
    <property type="project" value="TreeGrafter"/>
</dbReference>
<gene>
    <name evidence="2" type="ORF">Gasu_22890</name>
</gene>
<comment type="similarity">
    <text evidence="1">Belongs to the GID4/VID24 family.</text>
</comment>
<dbReference type="Pfam" id="PF09783">
    <property type="entry name" value="Vac_ImportDeg"/>
    <property type="match status" value="1"/>
</dbReference>
<dbReference type="PANTHER" id="PTHR14534">
    <property type="entry name" value="VACUOLAR IMPORT AND DEGRADATION PROTEIN 24"/>
    <property type="match status" value="1"/>
</dbReference>
<accession>M2XJU7</accession>
<organism evidence="2 3">
    <name type="scientific">Galdieria sulphuraria</name>
    <name type="common">Red alga</name>
    <dbReference type="NCBI Taxonomy" id="130081"/>
    <lineage>
        <taxon>Eukaryota</taxon>
        <taxon>Rhodophyta</taxon>
        <taxon>Bangiophyceae</taxon>
        <taxon>Galdieriales</taxon>
        <taxon>Galdieriaceae</taxon>
        <taxon>Galdieria</taxon>
    </lineage>
</organism>
<keyword evidence="3" id="KW-1185">Reference proteome</keyword>
<evidence type="ECO:0000313" key="3">
    <source>
        <dbReference type="Proteomes" id="UP000030680"/>
    </source>
</evidence>
<dbReference type="eggNOG" id="KOG4635">
    <property type="taxonomic scope" value="Eukaryota"/>
</dbReference>
<evidence type="ECO:0000313" key="2">
    <source>
        <dbReference type="EMBL" id="EME30382.1"/>
    </source>
</evidence>
<dbReference type="STRING" id="130081.M2XJU7"/>
<name>M2XJU7_GALSU</name>
<dbReference type="AlphaFoldDB" id="M2XJU7"/>
<dbReference type="InterPro" id="IPR018618">
    <property type="entry name" value="GID4/10-like"/>
</dbReference>
<dbReference type="PANTHER" id="PTHR14534:SF3">
    <property type="entry name" value="GID COMPLEX SUBUNIT 4 HOMOLOG"/>
    <property type="match status" value="1"/>
</dbReference>
<proteinExistence type="inferred from homology"/>
<evidence type="ECO:0000256" key="1">
    <source>
        <dbReference type="ARBA" id="ARBA00061469"/>
    </source>
</evidence>
<dbReference type="GO" id="GO:0043161">
    <property type="term" value="P:proteasome-mediated ubiquitin-dependent protein catabolic process"/>
    <property type="evidence" value="ECO:0007669"/>
    <property type="project" value="TreeGrafter"/>
</dbReference>
<dbReference type="GO" id="GO:0006623">
    <property type="term" value="P:protein targeting to vacuole"/>
    <property type="evidence" value="ECO:0007669"/>
    <property type="project" value="TreeGrafter"/>
</dbReference>
<dbReference type="Gramene" id="EME30382">
    <property type="protein sequence ID" value="EME30382"/>
    <property type="gene ID" value="Gasu_22890"/>
</dbReference>
<dbReference type="EMBL" id="KB454500">
    <property type="protein sequence ID" value="EME30382.1"/>
    <property type="molecule type" value="Genomic_DNA"/>
</dbReference>
<dbReference type="KEGG" id="gsl:Gasu_22890"/>
<dbReference type="RefSeq" id="XP_005706902.1">
    <property type="nucleotide sequence ID" value="XM_005706845.1"/>
</dbReference>
<sequence length="206" mass="24250">MPANSLRSVYSPKPIFCSLLEAGQRFQGVQNSWKLVKDLDYWTVNVEIQNYEPEKGYICGSMEAIDVPRFDYPVITFWEGQVVDNIHYGFRTGCWDATEEDDLRHWSKFSAFRPFERMFERNRAREVALHQLEYVFMRWKERYFVNVPHNCGLTIAGFYYICMNRITGKTQGYYFDPDSVPFQKLQLSPLCLLQGQGFSTSSFAFQ</sequence>
<dbReference type="GeneID" id="17089115"/>
<dbReference type="OrthoDB" id="62at2759"/>
<protein>
    <submittedName>
        <fullName evidence="2">Uncharacterized protein</fullName>
    </submittedName>
</protein>
<reference evidence="3" key="1">
    <citation type="journal article" date="2013" name="Science">
        <title>Gene transfer from bacteria and archaea facilitated evolution of an extremophilic eukaryote.</title>
        <authorList>
            <person name="Schonknecht G."/>
            <person name="Chen W.H."/>
            <person name="Ternes C.M."/>
            <person name="Barbier G.G."/>
            <person name="Shrestha R.P."/>
            <person name="Stanke M."/>
            <person name="Brautigam A."/>
            <person name="Baker B.J."/>
            <person name="Banfield J.F."/>
            <person name="Garavito R.M."/>
            <person name="Carr K."/>
            <person name="Wilkerson C."/>
            <person name="Rensing S.A."/>
            <person name="Gagneul D."/>
            <person name="Dickenson N.E."/>
            <person name="Oesterhelt C."/>
            <person name="Lercher M.J."/>
            <person name="Weber A.P."/>
        </authorList>
    </citation>
    <scope>NUCLEOTIDE SEQUENCE [LARGE SCALE GENOMIC DNA]</scope>
    <source>
        <strain evidence="3">074W</strain>
    </source>
</reference>
<dbReference type="OMA" id="HWSKFQC"/>
<dbReference type="GO" id="GO:0034657">
    <property type="term" value="C:GID complex"/>
    <property type="evidence" value="ECO:0007669"/>
    <property type="project" value="TreeGrafter"/>
</dbReference>
<dbReference type="GO" id="GO:0007039">
    <property type="term" value="P:protein catabolic process in the vacuole"/>
    <property type="evidence" value="ECO:0007669"/>
    <property type="project" value="TreeGrafter"/>
</dbReference>
<dbReference type="Proteomes" id="UP000030680">
    <property type="component" value="Unassembled WGS sequence"/>
</dbReference>
<dbReference type="GO" id="GO:0005773">
    <property type="term" value="C:vacuole"/>
    <property type="evidence" value="ECO:0007669"/>
    <property type="project" value="GOC"/>
</dbReference>